<feature type="domain" description="Sugar-binding" evidence="5">
    <location>
        <begin position="74"/>
        <end position="328"/>
    </location>
</feature>
<organism evidence="6 7">
    <name type="scientific">Neptunicoccus cionae</name>
    <dbReference type="NCBI Taxonomy" id="2035344"/>
    <lineage>
        <taxon>Bacteria</taxon>
        <taxon>Pseudomonadati</taxon>
        <taxon>Pseudomonadota</taxon>
        <taxon>Alphaproteobacteria</taxon>
        <taxon>Rhodobacterales</taxon>
        <taxon>Paracoccaceae</taxon>
        <taxon>Neptunicoccus</taxon>
    </lineage>
</organism>
<dbReference type="Proteomes" id="UP000628017">
    <property type="component" value="Unassembled WGS sequence"/>
</dbReference>
<dbReference type="InterPro" id="IPR007324">
    <property type="entry name" value="Sugar-bd_dom_put"/>
</dbReference>
<dbReference type="SUPFAM" id="SSF100950">
    <property type="entry name" value="NagB/RpiA/CoA transferase-like"/>
    <property type="match status" value="1"/>
</dbReference>
<dbReference type="Pfam" id="PF04198">
    <property type="entry name" value="Sugar-bind"/>
    <property type="match status" value="1"/>
</dbReference>
<dbReference type="PANTHER" id="PTHR34294">
    <property type="entry name" value="TRANSCRIPTIONAL REGULATOR-RELATED"/>
    <property type="match status" value="1"/>
</dbReference>
<dbReference type="GO" id="GO:0030246">
    <property type="term" value="F:carbohydrate binding"/>
    <property type="evidence" value="ECO:0007669"/>
    <property type="project" value="InterPro"/>
</dbReference>
<dbReference type="Gene3D" id="1.10.10.10">
    <property type="entry name" value="Winged helix-like DNA-binding domain superfamily/Winged helix DNA-binding domain"/>
    <property type="match status" value="1"/>
</dbReference>
<dbReference type="InterPro" id="IPR037171">
    <property type="entry name" value="NagB/RpiA_transferase-like"/>
</dbReference>
<keyword evidence="4" id="KW-0804">Transcription</keyword>
<sequence length="331" mass="35766">MAPASASSARPGVDSAGRGSRQDDLIIEAAWLYFHDGLNQNEIAKRLDVSRASVVNYLAEARRRDYVRITLDSDVFRNNRLASELRAKFGLVDALVVPEDGSSQQRSAERVIRAASDWLPHLLEPGDHLGIAWGETIYRLAQIAPKLMMDDLTIVQLLGSKPSEIGFAAENCAATLAQRFSAYCANLHVPLMLSTAELCEQLKAEPMVAAQLKMVTDCKKVIFAAGTTDPDSHIAMTGLLDAPTLEQMRKDGAAAAICGRVIDFEGTPMPAPNEDRLIGVTLEQMRAKEMGILVSAGLDRVGAAAAAIRGDYVTHFITCSASAEKLLEDTL</sequence>
<dbReference type="InterPro" id="IPR051054">
    <property type="entry name" value="SorC_transcr_regulators"/>
</dbReference>
<keyword evidence="2" id="KW-0805">Transcription regulation</keyword>
<accession>A0A916VRH9</accession>
<dbReference type="RefSeq" id="WP_188676804.1">
    <property type="nucleotide sequence ID" value="NZ_BMKA01000004.1"/>
</dbReference>
<dbReference type="PANTHER" id="PTHR34294:SF1">
    <property type="entry name" value="TRANSCRIPTIONAL REGULATOR LSRR"/>
    <property type="match status" value="1"/>
</dbReference>
<reference evidence="6" key="2">
    <citation type="submission" date="2020-09" db="EMBL/GenBank/DDBJ databases">
        <authorList>
            <person name="Sun Q."/>
            <person name="Zhou Y."/>
        </authorList>
    </citation>
    <scope>NUCLEOTIDE SEQUENCE</scope>
    <source>
        <strain evidence="6">CGMCC 1.15880</strain>
    </source>
</reference>
<evidence type="ECO:0000259" key="5">
    <source>
        <dbReference type="Pfam" id="PF04198"/>
    </source>
</evidence>
<name>A0A916VRH9_9RHOB</name>
<comment type="similarity">
    <text evidence="1">Belongs to the SorC transcriptional regulatory family.</text>
</comment>
<evidence type="ECO:0000313" key="6">
    <source>
        <dbReference type="EMBL" id="GGA26131.1"/>
    </source>
</evidence>
<gene>
    <name evidence="6" type="ORF">GCM10011498_28850</name>
</gene>
<evidence type="ECO:0000256" key="1">
    <source>
        <dbReference type="ARBA" id="ARBA00010466"/>
    </source>
</evidence>
<dbReference type="GO" id="GO:0003677">
    <property type="term" value="F:DNA binding"/>
    <property type="evidence" value="ECO:0007669"/>
    <property type="project" value="UniProtKB-KW"/>
</dbReference>
<keyword evidence="3" id="KW-0238">DNA-binding</keyword>
<evidence type="ECO:0000256" key="2">
    <source>
        <dbReference type="ARBA" id="ARBA00023015"/>
    </source>
</evidence>
<dbReference type="EMBL" id="BMKA01000004">
    <property type="protein sequence ID" value="GGA26131.1"/>
    <property type="molecule type" value="Genomic_DNA"/>
</dbReference>
<dbReference type="InterPro" id="IPR036388">
    <property type="entry name" value="WH-like_DNA-bd_sf"/>
</dbReference>
<proteinExistence type="inferred from homology"/>
<evidence type="ECO:0000313" key="7">
    <source>
        <dbReference type="Proteomes" id="UP000628017"/>
    </source>
</evidence>
<protein>
    <submittedName>
        <fullName evidence="6">DeoR family transcriptional regulator</fullName>
    </submittedName>
</protein>
<dbReference type="AlphaFoldDB" id="A0A916VRH9"/>
<evidence type="ECO:0000256" key="4">
    <source>
        <dbReference type="ARBA" id="ARBA00023163"/>
    </source>
</evidence>
<comment type="caution">
    <text evidence="6">The sequence shown here is derived from an EMBL/GenBank/DDBJ whole genome shotgun (WGS) entry which is preliminary data.</text>
</comment>
<keyword evidence="7" id="KW-1185">Reference proteome</keyword>
<reference evidence="6" key="1">
    <citation type="journal article" date="2014" name="Int. J. Syst. Evol. Microbiol.">
        <title>Complete genome sequence of Corynebacterium casei LMG S-19264T (=DSM 44701T), isolated from a smear-ripened cheese.</title>
        <authorList>
            <consortium name="US DOE Joint Genome Institute (JGI-PGF)"/>
            <person name="Walter F."/>
            <person name="Albersmeier A."/>
            <person name="Kalinowski J."/>
            <person name="Ruckert C."/>
        </authorList>
    </citation>
    <scope>NUCLEOTIDE SEQUENCE</scope>
    <source>
        <strain evidence="6">CGMCC 1.15880</strain>
    </source>
</reference>
<dbReference type="Gene3D" id="3.40.50.1360">
    <property type="match status" value="1"/>
</dbReference>
<evidence type="ECO:0000256" key="3">
    <source>
        <dbReference type="ARBA" id="ARBA00023125"/>
    </source>
</evidence>